<dbReference type="InterPro" id="IPR049453">
    <property type="entry name" value="Memb_transporter_dom"/>
</dbReference>
<dbReference type="Proteomes" id="UP000297654">
    <property type="component" value="Unassembled WGS sequence"/>
</dbReference>
<comment type="caution">
    <text evidence="7">The sequence shown here is derived from an EMBL/GenBank/DDBJ whole genome shotgun (WGS) entry which is preliminary data.</text>
</comment>
<dbReference type="RefSeq" id="WP_092112703.1">
    <property type="nucleotide sequence ID" value="NZ_FOCN01000031.1"/>
</dbReference>
<feature type="transmembrane region" description="Helical" evidence="5">
    <location>
        <begin position="100"/>
        <end position="116"/>
    </location>
</feature>
<sequence>MPKTIFPWNASRLASVRRRLQPPRFLQVTKIAVAVAIAWTLSPFLPGDGQELRYYAPLGALLSMHPTLMRSLRSALQTLAGLAVGVALAGAVLLLSEPSVWTISLVIGLGSLIGGMR</sequence>
<evidence type="ECO:0000313" key="8">
    <source>
        <dbReference type="Proteomes" id="UP000297654"/>
    </source>
</evidence>
<evidence type="ECO:0000256" key="2">
    <source>
        <dbReference type="ARBA" id="ARBA00022692"/>
    </source>
</evidence>
<evidence type="ECO:0000313" key="7">
    <source>
        <dbReference type="EMBL" id="TFB82407.1"/>
    </source>
</evidence>
<feature type="domain" description="Integral membrane bound transporter" evidence="6">
    <location>
        <begin position="47"/>
        <end position="112"/>
    </location>
</feature>
<organism evidence="7 8">
    <name type="scientific">Cryobacterium luteum</name>
    <dbReference type="NCBI Taxonomy" id="1424661"/>
    <lineage>
        <taxon>Bacteria</taxon>
        <taxon>Bacillati</taxon>
        <taxon>Actinomycetota</taxon>
        <taxon>Actinomycetes</taxon>
        <taxon>Micrococcales</taxon>
        <taxon>Microbacteriaceae</taxon>
        <taxon>Cryobacterium</taxon>
    </lineage>
</organism>
<evidence type="ECO:0000256" key="5">
    <source>
        <dbReference type="SAM" id="Phobius"/>
    </source>
</evidence>
<keyword evidence="3 5" id="KW-1133">Transmembrane helix</keyword>
<protein>
    <recommendedName>
        <fullName evidence="6">Integral membrane bound transporter domain-containing protein</fullName>
    </recommendedName>
</protein>
<comment type="subcellular location">
    <subcellularLocation>
        <location evidence="1">Membrane</location>
        <topology evidence="1">Multi-pass membrane protein</topology>
    </subcellularLocation>
</comment>
<dbReference type="OrthoDB" id="3579456at2"/>
<evidence type="ECO:0000256" key="4">
    <source>
        <dbReference type="ARBA" id="ARBA00023136"/>
    </source>
</evidence>
<evidence type="ECO:0000259" key="6">
    <source>
        <dbReference type="Pfam" id="PF13515"/>
    </source>
</evidence>
<feature type="transmembrane region" description="Helical" evidence="5">
    <location>
        <begin position="75"/>
        <end position="94"/>
    </location>
</feature>
<dbReference type="EMBL" id="SOFF01000061">
    <property type="protein sequence ID" value="TFB82407.1"/>
    <property type="molecule type" value="Genomic_DNA"/>
</dbReference>
<gene>
    <name evidence="7" type="ORF">E3O10_17605</name>
</gene>
<dbReference type="GO" id="GO:0016020">
    <property type="term" value="C:membrane"/>
    <property type="evidence" value="ECO:0007669"/>
    <property type="project" value="UniProtKB-SubCell"/>
</dbReference>
<keyword evidence="4 5" id="KW-0472">Membrane</keyword>
<evidence type="ECO:0000256" key="1">
    <source>
        <dbReference type="ARBA" id="ARBA00004141"/>
    </source>
</evidence>
<keyword evidence="2 5" id="KW-0812">Transmembrane</keyword>
<accession>A0A5F0D126</accession>
<evidence type="ECO:0000256" key="3">
    <source>
        <dbReference type="ARBA" id="ARBA00022989"/>
    </source>
</evidence>
<keyword evidence="8" id="KW-1185">Reference proteome</keyword>
<dbReference type="AlphaFoldDB" id="A0A5F0D126"/>
<dbReference type="Pfam" id="PF13515">
    <property type="entry name" value="FUSC_2"/>
    <property type="match status" value="1"/>
</dbReference>
<name>A0A5F0D126_9MICO</name>
<reference evidence="7 8" key="1">
    <citation type="submission" date="2019-03" db="EMBL/GenBank/DDBJ databases">
        <title>Genomics of glacier-inhabiting Cryobacterium strains.</title>
        <authorList>
            <person name="Liu Q."/>
            <person name="Xin Y.-H."/>
        </authorList>
    </citation>
    <scope>NUCLEOTIDE SEQUENCE [LARGE SCALE GENOMIC DNA]</scope>
    <source>
        <strain evidence="7 8">Hh15</strain>
    </source>
</reference>
<proteinExistence type="predicted"/>